<evidence type="ECO:0000313" key="6">
    <source>
        <dbReference type="Proteomes" id="UP000297245"/>
    </source>
</evidence>
<dbReference type="Pfam" id="PF00179">
    <property type="entry name" value="UQ_con"/>
    <property type="match status" value="1"/>
</dbReference>
<name>A0A4S8MTR8_DENBC</name>
<feature type="region of interest" description="Disordered" evidence="3">
    <location>
        <begin position="433"/>
        <end position="463"/>
    </location>
</feature>
<keyword evidence="1" id="KW-0808">Transferase</keyword>
<accession>A0A4S8MTR8</accession>
<dbReference type="PROSITE" id="PS50127">
    <property type="entry name" value="UBC_2"/>
    <property type="match status" value="1"/>
</dbReference>
<dbReference type="GO" id="GO:0004869">
    <property type="term" value="F:cysteine-type endopeptidase inhibitor activity"/>
    <property type="evidence" value="ECO:0007669"/>
    <property type="project" value="TreeGrafter"/>
</dbReference>
<dbReference type="SUPFAM" id="SSF54495">
    <property type="entry name" value="UBC-like"/>
    <property type="match status" value="1"/>
</dbReference>
<dbReference type="InterPro" id="IPR000608">
    <property type="entry name" value="UBC"/>
</dbReference>
<feature type="domain" description="UBC core" evidence="4">
    <location>
        <begin position="514"/>
        <end position="674"/>
    </location>
</feature>
<evidence type="ECO:0000256" key="3">
    <source>
        <dbReference type="SAM" id="MobiDB-lite"/>
    </source>
</evidence>
<organism evidence="5 6">
    <name type="scientific">Dendrothele bispora (strain CBS 962.96)</name>
    <dbReference type="NCBI Taxonomy" id="1314807"/>
    <lineage>
        <taxon>Eukaryota</taxon>
        <taxon>Fungi</taxon>
        <taxon>Dikarya</taxon>
        <taxon>Basidiomycota</taxon>
        <taxon>Agaricomycotina</taxon>
        <taxon>Agaricomycetes</taxon>
        <taxon>Agaricomycetidae</taxon>
        <taxon>Agaricales</taxon>
        <taxon>Agaricales incertae sedis</taxon>
        <taxon>Dendrothele</taxon>
    </lineage>
</organism>
<dbReference type="GO" id="GO:0043066">
    <property type="term" value="P:negative regulation of apoptotic process"/>
    <property type="evidence" value="ECO:0007669"/>
    <property type="project" value="TreeGrafter"/>
</dbReference>
<keyword evidence="2" id="KW-0833">Ubl conjugation pathway</keyword>
<feature type="compositionally biased region" description="Low complexity" evidence="3">
    <location>
        <begin position="444"/>
        <end position="454"/>
    </location>
</feature>
<dbReference type="CDD" id="cd23810">
    <property type="entry name" value="UBCc_BIRC6"/>
    <property type="match status" value="1"/>
</dbReference>
<evidence type="ECO:0000259" key="4">
    <source>
        <dbReference type="PROSITE" id="PS50127"/>
    </source>
</evidence>
<evidence type="ECO:0000256" key="2">
    <source>
        <dbReference type="ARBA" id="ARBA00022786"/>
    </source>
</evidence>
<dbReference type="EMBL" id="ML179042">
    <property type="protein sequence ID" value="THV06598.1"/>
    <property type="molecule type" value="Genomic_DNA"/>
</dbReference>
<dbReference type="SMART" id="SM00212">
    <property type="entry name" value="UBCc"/>
    <property type="match status" value="1"/>
</dbReference>
<proteinExistence type="predicted"/>
<feature type="compositionally biased region" description="Acidic residues" evidence="3">
    <location>
        <begin position="33"/>
        <end position="42"/>
    </location>
</feature>
<feature type="compositionally biased region" description="Basic and acidic residues" evidence="3">
    <location>
        <begin position="23"/>
        <end position="32"/>
    </location>
</feature>
<dbReference type="PANTHER" id="PTHR46116:SF39">
    <property type="entry name" value="BACULOVIRAL IAP REPEAT-CONTAINING PROTEIN 6"/>
    <property type="match status" value="1"/>
</dbReference>
<feature type="region of interest" description="Disordered" evidence="3">
    <location>
        <begin position="1"/>
        <end position="63"/>
    </location>
</feature>
<evidence type="ECO:0000256" key="1">
    <source>
        <dbReference type="ARBA" id="ARBA00022679"/>
    </source>
</evidence>
<dbReference type="Gene3D" id="3.10.110.10">
    <property type="entry name" value="Ubiquitin Conjugating Enzyme"/>
    <property type="match status" value="1"/>
</dbReference>
<dbReference type="OrthoDB" id="47801at2759"/>
<dbReference type="GO" id="GO:0016740">
    <property type="term" value="F:transferase activity"/>
    <property type="evidence" value="ECO:0007669"/>
    <property type="project" value="UniProtKB-KW"/>
</dbReference>
<dbReference type="GO" id="GO:0005634">
    <property type="term" value="C:nucleus"/>
    <property type="evidence" value="ECO:0007669"/>
    <property type="project" value="TreeGrafter"/>
</dbReference>
<keyword evidence="6" id="KW-1185">Reference proteome</keyword>
<dbReference type="AlphaFoldDB" id="A0A4S8MTR8"/>
<protein>
    <recommendedName>
        <fullName evidence="4">UBC core domain-containing protein</fullName>
    </recommendedName>
</protein>
<reference evidence="5 6" key="1">
    <citation type="journal article" date="2019" name="Nat. Ecol. Evol.">
        <title>Megaphylogeny resolves global patterns of mushroom evolution.</title>
        <authorList>
            <person name="Varga T."/>
            <person name="Krizsan K."/>
            <person name="Foldi C."/>
            <person name="Dima B."/>
            <person name="Sanchez-Garcia M."/>
            <person name="Sanchez-Ramirez S."/>
            <person name="Szollosi G.J."/>
            <person name="Szarkandi J.G."/>
            <person name="Papp V."/>
            <person name="Albert L."/>
            <person name="Andreopoulos W."/>
            <person name="Angelini C."/>
            <person name="Antonin V."/>
            <person name="Barry K.W."/>
            <person name="Bougher N.L."/>
            <person name="Buchanan P."/>
            <person name="Buyck B."/>
            <person name="Bense V."/>
            <person name="Catcheside P."/>
            <person name="Chovatia M."/>
            <person name="Cooper J."/>
            <person name="Damon W."/>
            <person name="Desjardin D."/>
            <person name="Finy P."/>
            <person name="Geml J."/>
            <person name="Haridas S."/>
            <person name="Hughes K."/>
            <person name="Justo A."/>
            <person name="Karasinski D."/>
            <person name="Kautmanova I."/>
            <person name="Kiss B."/>
            <person name="Kocsube S."/>
            <person name="Kotiranta H."/>
            <person name="LaButti K.M."/>
            <person name="Lechner B.E."/>
            <person name="Liimatainen K."/>
            <person name="Lipzen A."/>
            <person name="Lukacs Z."/>
            <person name="Mihaltcheva S."/>
            <person name="Morgado L.N."/>
            <person name="Niskanen T."/>
            <person name="Noordeloos M.E."/>
            <person name="Ohm R.A."/>
            <person name="Ortiz-Santana B."/>
            <person name="Ovrebo C."/>
            <person name="Racz N."/>
            <person name="Riley R."/>
            <person name="Savchenko A."/>
            <person name="Shiryaev A."/>
            <person name="Soop K."/>
            <person name="Spirin V."/>
            <person name="Szebenyi C."/>
            <person name="Tomsovsky M."/>
            <person name="Tulloss R.E."/>
            <person name="Uehling J."/>
            <person name="Grigoriev I.V."/>
            <person name="Vagvolgyi C."/>
            <person name="Papp T."/>
            <person name="Martin F.M."/>
            <person name="Miettinen O."/>
            <person name="Hibbett D.S."/>
            <person name="Nagy L.G."/>
        </authorList>
    </citation>
    <scope>NUCLEOTIDE SEQUENCE [LARGE SCALE GENOMIC DNA]</scope>
    <source>
        <strain evidence="5 6">CBS 962.96</strain>
    </source>
</reference>
<feature type="compositionally biased region" description="Basic and acidic residues" evidence="3">
    <location>
        <begin position="1"/>
        <end position="12"/>
    </location>
</feature>
<dbReference type="PANTHER" id="PTHR46116">
    <property type="entry name" value="(E3-INDEPENDENT) E2 UBIQUITIN-CONJUGATING ENZYME"/>
    <property type="match status" value="1"/>
</dbReference>
<sequence length="756" mass="84089">MRDESRNGHEAFDSGADVNDDEALARRLQKEWDDAELLEDRDDVTAGPSKPKPQAESSTNECATPDKRLTQYRHLFTADRPCSKCRAPVRPPRGYVVFKSGDEIIQPTLGLLLHAPCSSCSTNHCRGCFSPQPCTVSCKGKTTNPKCTVHTCCAEIRAIALFEALGGFDRQYIGERANSESRAFNIASKNKGLNKNTVGPGGTGYSSGTSHSAYGYGSGRGRGRGRGGKQQFESREDYFEDKRLKELASHFEELINRALRIVTALLPAPYSETAQIYDMLPHPSIGSLLSLSKIPDLLSQLLCNDSVTDWAQRSSTYNLMLALLRRMADCELTVQVLVEPRWQMSKGQGIENWMWDDGDIEWAKNQDGEIEIAPALYERFKKLRKQSQAFLSGASQLMDSEPESSEETVMVTSLCGDIIAAGDNIERAIGILGVPTSQPPENGSSSSLAVPGSSRKGKERDSNIDVERAYSQACEQLAFQHVSIGVSDSEGWQYPNYNFANELKSTQNATRSPKDRLHLVKELAVMATSLPPGIWVRVDEVRNDCIKIMVAGPEGTPYANGLFEFDCFMPINYPQGPPQMHLRTTGRGNVRFNPNLYACGKVCLSLLGTWSGSPEEQWAPYKSTLLQVLVSIQSMILIELPYFNEPGYGKANPNHKASIEYNRNIALQTTRWAIVEWLGDTYKDSIWADVIHSHFTIRENRIRKQIKEWAKKDQKFGAYSSSSEGYRSGSHHQDLLGEFEKGMASLRLRAPGESNY</sequence>
<dbReference type="Proteomes" id="UP000297245">
    <property type="component" value="Unassembled WGS sequence"/>
</dbReference>
<dbReference type="InterPro" id="IPR016135">
    <property type="entry name" value="UBQ-conjugating_enzyme/RWD"/>
</dbReference>
<gene>
    <name evidence="5" type="ORF">K435DRAFT_711464</name>
</gene>
<evidence type="ECO:0000313" key="5">
    <source>
        <dbReference type="EMBL" id="THV06598.1"/>
    </source>
</evidence>